<dbReference type="PANTHER" id="PTHR43553">
    <property type="entry name" value="HEAVY METAL TRANSPORTER"/>
    <property type="match status" value="1"/>
</dbReference>
<dbReference type="GO" id="GO:1904680">
    <property type="term" value="F:peptide transmembrane transporter activity"/>
    <property type="evidence" value="ECO:0007669"/>
    <property type="project" value="InterPro"/>
</dbReference>
<evidence type="ECO:0000256" key="5">
    <source>
        <dbReference type="ARBA" id="ARBA00022840"/>
    </source>
</evidence>
<keyword evidence="7" id="KW-0472">Membrane</keyword>
<dbReference type="GO" id="GO:0016887">
    <property type="term" value="F:ATP hydrolysis activity"/>
    <property type="evidence" value="ECO:0007669"/>
    <property type="project" value="InterPro"/>
</dbReference>
<dbReference type="AlphaFoldDB" id="A0A3S1AXM5"/>
<keyword evidence="4" id="KW-0547">Nucleotide-binding</keyword>
<reference evidence="8" key="1">
    <citation type="submission" date="2020-05" db="EMBL/GenBank/DDBJ databases">
        <title>Chitinophaga laudate sp. nov., isolated from a tropical peat swamp.</title>
        <authorList>
            <person name="Goh C.B.S."/>
            <person name="Lee M.S."/>
            <person name="Parimannan S."/>
            <person name="Pasbakhsh P."/>
            <person name="Yule C.M."/>
            <person name="Rajandas H."/>
            <person name="Loke S."/>
            <person name="Croft L."/>
            <person name="Tan J.B.L."/>
        </authorList>
    </citation>
    <scope>NUCLEOTIDE SEQUENCE</scope>
    <source>
        <strain evidence="8">Mgbs1</strain>
    </source>
</reference>
<keyword evidence="6" id="KW-1133">Transmembrane helix</keyword>
<dbReference type="EMBL" id="RIAR02000001">
    <property type="protein sequence ID" value="NSL85724.1"/>
    <property type="molecule type" value="Genomic_DNA"/>
</dbReference>
<evidence type="ECO:0000256" key="4">
    <source>
        <dbReference type="ARBA" id="ARBA00022741"/>
    </source>
</evidence>
<dbReference type="InterPro" id="IPR036640">
    <property type="entry name" value="ABC1_TM_sf"/>
</dbReference>
<organism evidence="8 9">
    <name type="scientific">Chitinophaga solisilvae</name>
    <dbReference type="NCBI Taxonomy" id="1233460"/>
    <lineage>
        <taxon>Bacteria</taxon>
        <taxon>Pseudomonadati</taxon>
        <taxon>Bacteroidota</taxon>
        <taxon>Chitinophagia</taxon>
        <taxon>Chitinophagales</taxon>
        <taxon>Chitinophagaceae</taxon>
        <taxon>Chitinophaga</taxon>
    </lineage>
</organism>
<dbReference type="Gene3D" id="3.40.50.300">
    <property type="entry name" value="P-loop containing nucleotide triphosphate hydrolases"/>
    <property type="match status" value="1"/>
</dbReference>
<gene>
    <name evidence="8" type="ORF">ECE50_002705</name>
</gene>
<dbReference type="SUPFAM" id="SSF90123">
    <property type="entry name" value="ABC transporter transmembrane region"/>
    <property type="match status" value="1"/>
</dbReference>
<dbReference type="GO" id="GO:0140359">
    <property type="term" value="F:ABC-type transporter activity"/>
    <property type="evidence" value="ECO:0007669"/>
    <property type="project" value="InterPro"/>
</dbReference>
<dbReference type="InterPro" id="IPR005898">
    <property type="entry name" value="Cyc_pep_transpt_SyrD/YojI"/>
</dbReference>
<dbReference type="InterPro" id="IPR011527">
    <property type="entry name" value="ABC1_TM_dom"/>
</dbReference>
<protein>
    <submittedName>
        <fullName evidence="8">Cyclic peptide export ABC transporter</fullName>
    </submittedName>
</protein>
<dbReference type="PROSITE" id="PS51257">
    <property type="entry name" value="PROKAR_LIPOPROTEIN"/>
    <property type="match status" value="1"/>
</dbReference>
<evidence type="ECO:0000256" key="2">
    <source>
        <dbReference type="ARBA" id="ARBA00022448"/>
    </source>
</evidence>
<dbReference type="PROSITE" id="PS50893">
    <property type="entry name" value="ABC_TRANSPORTER_2"/>
    <property type="match status" value="1"/>
</dbReference>
<dbReference type="OrthoDB" id="846150at2"/>
<comment type="caution">
    <text evidence="8">The sequence shown here is derived from an EMBL/GenBank/DDBJ whole genome shotgun (WGS) entry which is preliminary data.</text>
</comment>
<evidence type="ECO:0000256" key="3">
    <source>
        <dbReference type="ARBA" id="ARBA00022692"/>
    </source>
</evidence>
<dbReference type="GO" id="GO:0015833">
    <property type="term" value="P:peptide transport"/>
    <property type="evidence" value="ECO:0007669"/>
    <property type="project" value="InterPro"/>
</dbReference>
<dbReference type="PROSITE" id="PS50929">
    <property type="entry name" value="ABC_TM1F"/>
    <property type="match status" value="1"/>
</dbReference>
<dbReference type="GO" id="GO:0005524">
    <property type="term" value="F:ATP binding"/>
    <property type="evidence" value="ECO:0007669"/>
    <property type="project" value="UniProtKB-KW"/>
</dbReference>
<dbReference type="Gene3D" id="1.20.1560.10">
    <property type="entry name" value="ABC transporter type 1, transmembrane domain"/>
    <property type="match status" value="1"/>
</dbReference>
<dbReference type="GO" id="GO:0043190">
    <property type="term" value="C:ATP-binding cassette (ABC) transporter complex"/>
    <property type="evidence" value="ECO:0007669"/>
    <property type="project" value="TreeGrafter"/>
</dbReference>
<evidence type="ECO:0000313" key="8">
    <source>
        <dbReference type="EMBL" id="NSL85724.1"/>
    </source>
</evidence>
<comment type="subcellular location">
    <subcellularLocation>
        <location evidence="1">Cell membrane</location>
        <topology evidence="1">Multi-pass membrane protein</topology>
    </subcellularLocation>
</comment>
<dbReference type="NCBIfam" id="TIGR01194">
    <property type="entry name" value="cyc_pep_trnsptr"/>
    <property type="match status" value="1"/>
</dbReference>
<evidence type="ECO:0000256" key="1">
    <source>
        <dbReference type="ARBA" id="ARBA00004651"/>
    </source>
</evidence>
<dbReference type="InterPro" id="IPR027417">
    <property type="entry name" value="P-loop_NTPase"/>
</dbReference>
<keyword evidence="5" id="KW-0067">ATP-binding</keyword>
<dbReference type="Pfam" id="PF00005">
    <property type="entry name" value="ABC_tran"/>
    <property type="match status" value="1"/>
</dbReference>
<keyword evidence="2" id="KW-0813">Transport</keyword>
<name>A0A3S1AXM5_9BACT</name>
<evidence type="ECO:0000256" key="6">
    <source>
        <dbReference type="ARBA" id="ARBA00022989"/>
    </source>
</evidence>
<sequence>MRRIFKMVVPLMGVGGMLKYIILGILSGGCSFFFIKSVTKAVGLMMSGTFEAQRATYAAVFAGIIVLFVIVRKTLAIAIIRLSQTLFWNLRKEVLALILKADYRQVADRRVEVHAAIVSDVNVLTNASMSIIEFSTAMVLATASLIYLASISVILFLITLAVALSGAFIYHYNSRKNNQYFENGRKLENSFLESLNQVLDGFKEIYMEPARGQYIYNEKVSRVSKDAWHNNTQAFTGFLNNQITGQVLFYTLVSSIVTLFCFLLHIPTAQTVSFIFTLLYLLSATETIMVLLPGLMRARIAGNHLMDLRQELTSTDLNSRMPEKYMSREQFEQITIADLRYRYKAAESGFSIGPVNLEFRKGETIFIYGGNGSGKTTFVHAVLGLILPDTGTIRLNDDLVGHSNYPEYRTLFAVVFSDFYLFSELCLPDNFNEQKWMYYLQLFELEGKVTLENGRLSTTALSMGQRKRLALIAALLEEKPILVIDEWAADQDPYFRRKFYTEIIPLLKGEGISIIAITHDDRYYHCADKLYKMDYGHLLEEFSPVHETRIES</sequence>
<evidence type="ECO:0000313" key="9">
    <source>
        <dbReference type="Proteomes" id="UP000281028"/>
    </source>
</evidence>
<dbReference type="InterPro" id="IPR003439">
    <property type="entry name" value="ABC_transporter-like_ATP-bd"/>
</dbReference>
<proteinExistence type="predicted"/>
<dbReference type="SMART" id="SM00382">
    <property type="entry name" value="AAA"/>
    <property type="match status" value="1"/>
</dbReference>
<keyword evidence="3" id="KW-0812">Transmembrane</keyword>
<dbReference type="InterPro" id="IPR050095">
    <property type="entry name" value="ECF_ABC_transporter_ATP-bd"/>
</dbReference>
<keyword evidence="9" id="KW-1185">Reference proteome</keyword>
<dbReference type="InterPro" id="IPR003593">
    <property type="entry name" value="AAA+_ATPase"/>
</dbReference>
<dbReference type="SUPFAM" id="SSF52540">
    <property type="entry name" value="P-loop containing nucleoside triphosphate hydrolases"/>
    <property type="match status" value="1"/>
</dbReference>
<dbReference type="Proteomes" id="UP000281028">
    <property type="component" value="Unassembled WGS sequence"/>
</dbReference>
<evidence type="ECO:0000256" key="7">
    <source>
        <dbReference type="ARBA" id="ARBA00023136"/>
    </source>
</evidence>
<accession>A0A3S1AXM5</accession>
<dbReference type="PANTHER" id="PTHR43553:SF11">
    <property type="entry name" value="ABC TRANSPORTER ATP-BINDING_PERMEASE PROTEIN YOJI"/>
    <property type="match status" value="1"/>
</dbReference>